<dbReference type="Pfam" id="PF13947">
    <property type="entry name" value="GUB_WAK_bind"/>
    <property type="match status" value="1"/>
</dbReference>
<keyword evidence="10" id="KW-0472">Membrane</keyword>
<evidence type="ECO:0000256" key="8">
    <source>
        <dbReference type="ARBA" id="ARBA00022840"/>
    </source>
</evidence>
<dbReference type="Pfam" id="PF07714">
    <property type="entry name" value="PK_Tyr_Ser-Thr"/>
    <property type="match status" value="1"/>
</dbReference>
<name>A0A835ENG6_9POAL</name>
<accession>A0A835ENG6</accession>
<dbReference type="InterPro" id="IPR017441">
    <property type="entry name" value="Protein_kinase_ATP_BS"/>
</dbReference>
<dbReference type="AlphaFoldDB" id="A0A835ENG6"/>
<evidence type="ECO:0000256" key="12">
    <source>
        <dbReference type="ARBA" id="ARBA00023180"/>
    </source>
</evidence>
<dbReference type="GO" id="GO:0005524">
    <property type="term" value="F:ATP binding"/>
    <property type="evidence" value="ECO:0007669"/>
    <property type="project" value="UniProtKB-UniRule"/>
</dbReference>
<dbReference type="GO" id="GO:0004674">
    <property type="term" value="F:protein serine/threonine kinase activity"/>
    <property type="evidence" value="ECO:0007669"/>
    <property type="project" value="UniProtKB-KW"/>
</dbReference>
<evidence type="ECO:0000313" key="17">
    <source>
        <dbReference type="EMBL" id="KAF8707196.1"/>
    </source>
</evidence>
<evidence type="ECO:0000259" key="16">
    <source>
        <dbReference type="PROSITE" id="PS50011"/>
    </source>
</evidence>
<dbReference type="GO" id="GO:0007166">
    <property type="term" value="P:cell surface receptor signaling pathway"/>
    <property type="evidence" value="ECO:0007669"/>
    <property type="project" value="InterPro"/>
</dbReference>
<dbReference type="Proteomes" id="UP000636709">
    <property type="component" value="Unassembled WGS sequence"/>
</dbReference>
<keyword evidence="7" id="KW-0418">Kinase</keyword>
<evidence type="ECO:0000313" key="18">
    <source>
        <dbReference type="Proteomes" id="UP000636709"/>
    </source>
</evidence>
<keyword evidence="5 15" id="KW-0732">Signal</keyword>
<feature type="chain" id="PRO_5032878930" description="Protein kinase domain-containing protein" evidence="15">
    <location>
        <begin position="22"/>
        <end position="400"/>
    </location>
</feature>
<dbReference type="GO" id="GO:0030247">
    <property type="term" value="F:polysaccharide binding"/>
    <property type="evidence" value="ECO:0007669"/>
    <property type="project" value="InterPro"/>
</dbReference>
<feature type="domain" description="Protein kinase" evidence="16">
    <location>
        <begin position="201"/>
        <end position="400"/>
    </location>
</feature>
<comment type="similarity">
    <text evidence="14">Belongs to the protein kinase superfamily.</text>
</comment>
<protein>
    <recommendedName>
        <fullName evidence="16">Protein kinase domain-containing protein</fullName>
    </recommendedName>
</protein>
<comment type="subcellular location">
    <subcellularLocation>
        <location evidence="1">Membrane</location>
        <topology evidence="1">Single-pass type I membrane protein</topology>
    </subcellularLocation>
</comment>
<dbReference type="InterPro" id="IPR001245">
    <property type="entry name" value="Ser-Thr/Tyr_kinase_cat_dom"/>
</dbReference>
<evidence type="ECO:0000256" key="14">
    <source>
        <dbReference type="RuleBase" id="RU000304"/>
    </source>
</evidence>
<dbReference type="Gene3D" id="1.10.510.10">
    <property type="entry name" value="Transferase(Phosphotransferase) domain 1"/>
    <property type="match status" value="1"/>
</dbReference>
<evidence type="ECO:0000256" key="15">
    <source>
        <dbReference type="SAM" id="SignalP"/>
    </source>
</evidence>
<proteinExistence type="inferred from homology"/>
<evidence type="ECO:0000256" key="5">
    <source>
        <dbReference type="ARBA" id="ARBA00022729"/>
    </source>
</evidence>
<comment type="caution">
    <text evidence="17">The sequence shown here is derived from an EMBL/GenBank/DDBJ whole genome shotgun (WGS) entry which is preliminary data.</text>
</comment>
<dbReference type="SUPFAM" id="SSF56112">
    <property type="entry name" value="Protein kinase-like (PK-like)"/>
    <property type="match status" value="1"/>
</dbReference>
<dbReference type="PROSITE" id="PS00107">
    <property type="entry name" value="PROTEIN_KINASE_ATP"/>
    <property type="match status" value="1"/>
</dbReference>
<feature type="signal peptide" evidence="15">
    <location>
        <begin position="1"/>
        <end position="21"/>
    </location>
</feature>
<dbReference type="InterPro" id="IPR008271">
    <property type="entry name" value="Ser/Thr_kinase_AS"/>
</dbReference>
<dbReference type="InterPro" id="IPR000719">
    <property type="entry name" value="Prot_kinase_dom"/>
</dbReference>
<dbReference type="PANTHER" id="PTHR27005:SF215">
    <property type="entry name" value="OS09G0562600 PROTEIN"/>
    <property type="match status" value="1"/>
</dbReference>
<keyword evidence="8 13" id="KW-0067">ATP-binding</keyword>
<dbReference type="EMBL" id="JACEFO010001762">
    <property type="protein sequence ID" value="KAF8707196.1"/>
    <property type="molecule type" value="Genomic_DNA"/>
</dbReference>
<dbReference type="PROSITE" id="PS00108">
    <property type="entry name" value="PROTEIN_KINASE_ST"/>
    <property type="match status" value="1"/>
</dbReference>
<dbReference type="OrthoDB" id="4062651at2759"/>
<dbReference type="InterPro" id="IPR011009">
    <property type="entry name" value="Kinase-like_dom_sf"/>
</dbReference>
<keyword evidence="18" id="KW-1185">Reference proteome</keyword>
<dbReference type="SMART" id="SM00220">
    <property type="entry name" value="S_TKc"/>
    <property type="match status" value="1"/>
</dbReference>
<evidence type="ECO:0000256" key="1">
    <source>
        <dbReference type="ARBA" id="ARBA00004479"/>
    </source>
</evidence>
<evidence type="ECO:0000256" key="2">
    <source>
        <dbReference type="ARBA" id="ARBA00022527"/>
    </source>
</evidence>
<evidence type="ECO:0000256" key="9">
    <source>
        <dbReference type="ARBA" id="ARBA00022989"/>
    </source>
</evidence>
<keyword evidence="9" id="KW-1133">Transmembrane helix</keyword>
<organism evidence="17 18">
    <name type="scientific">Digitaria exilis</name>
    <dbReference type="NCBI Taxonomy" id="1010633"/>
    <lineage>
        <taxon>Eukaryota</taxon>
        <taxon>Viridiplantae</taxon>
        <taxon>Streptophyta</taxon>
        <taxon>Embryophyta</taxon>
        <taxon>Tracheophyta</taxon>
        <taxon>Spermatophyta</taxon>
        <taxon>Magnoliopsida</taxon>
        <taxon>Liliopsida</taxon>
        <taxon>Poales</taxon>
        <taxon>Poaceae</taxon>
        <taxon>PACMAD clade</taxon>
        <taxon>Panicoideae</taxon>
        <taxon>Panicodae</taxon>
        <taxon>Paniceae</taxon>
        <taxon>Anthephorinae</taxon>
        <taxon>Digitaria</taxon>
    </lineage>
</organism>
<evidence type="ECO:0000256" key="10">
    <source>
        <dbReference type="ARBA" id="ARBA00023136"/>
    </source>
</evidence>
<dbReference type="PROSITE" id="PS50011">
    <property type="entry name" value="PROTEIN_KINASE_DOM"/>
    <property type="match status" value="1"/>
</dbReference>
<dbReference type="GO" id="GO:0005886">
    <property type="term" value="C:plasma membrane"/>
    <property type="evidence" value="ECO:0007669"/>
    <property type="project" value="TreeGrafter"/>
</dbReference>
<keyword evidence="6 13" id="KW-0547">Nucleotide-binding</keyword>
<keyword evidence="11" id="KW-1015">Disulfide bond</keyword>
<dbReference type="PANTHER" id="PTHR27005">
    <property type="entry name" value="WALL-ASSOCIATED RECEPTOR KINASE-LIKE 21"/>
    <property type="match status" value="1"/>
</dbReference>
<keyword evidence="2 14" id="KW-0723">Serine/threonine-protein kinase</keyword>
<feature type="binding site" evidence="13">
    <location>
        <position position="230"/>
    </location>
    <ligand>
        <name>ATP</name>
        <dbReference type="ChEBI" id="CHEBI:30616"/>
    </ligand>
</feature>
<evidence type="ECO:0000256" key="13">
    <source>
        <dbReference type="PROSITE-ProRule" id="PRU10141"/>
    </source>
</evidence>
<dbReference type="Gene3D" id="3.30.200.20">
    <property type="entry name" value="Phosphorylase Kinase, domain 1"/>
    <property type="match status" value="1"/>
</dbReference>
<dbReference type="InterPro" id="IPR045274">
    <property type="entry name" value="WAK-like"/>
</dbReference>
<keyword evidence="3" id="KW-0808">Transferase</keyword>
<dbReference type="FunFam" id="3.30.200.20:FF:000043">
    <property type="entry name" value="Wall-associated receptor kinase 2"/>
    <property type="match status" value="1"/>
</dbReference>
<evidence type="ECO:0000256" key="4">
    <source>
        <dbReference type="ARBA" id="ARBA00022692"/>
    </source>
</evidence>
<evidence type="ECO:0000256" key="7">
    <source>
        <dbReference type="ARBA" id="ARBA00022777"/>
    </source>
</evidence>
<dbReference type="InterPro" id="IPR025287">
    <property type="entry name" value="WAK_GUB"/>
</dbReference>
<gene>
    <name evidence="17" type="ORF">HU200_030443</name>
</gene>
<evidence type="ECO:0000256" key="11">
    <source>
        <dbReference type="ARBA" id="ARBA00023157"/>
    </source>
</evidence>
<sequence>MVPLLAAALISSLLQVMVIDAALGPGQPIGLPNGTTMCGNVSVPYPFGLEPRCRLNLFNVSCDASQRLSLDAIRAVNIFKQVINISLDDSTLQFMAPSQDTIIIPARGLYMFDKLDQLVDWEVSSNALQGLAPGDERPGNETCPRDLGSSVCHSSYSTCRATSGQYKPPTNATGYVCRCHDGYQGNPYLIDGCQEKATNNFDKARELGGGGHGTVYKGILSTLHVVAIKKSKIVIQREIDDFINEVAILSQINHRNIVKLLGCCLETQVPLLVYDFISNGTLHSHLHTEASVSLSWMDRLRIAVEIAKALAYLHSLVQIPIIHRDVKSPNILLDDNLTVKLSDFGASSITNCIAHLQAPPLDMATQATAGKGRGHAGAVEVDIETRDVEYSRLCFKIQRE</sequence>
<keyword evidence="12" id="KW-0325">Glycoprotein</keyword>
<keyword evidence="4" id="KW-0812">Transmembrane</keyword>
<evidence type="ECO:0000256" key="3">
    <source>
        <dbReference type="ARBA" id="ARBA00022679"/>
    </source>
</evidence>
<evidence type="ECO:0000256" key="6">
    <source>
        <dbReference type="ARBA" id="ARBA00022741"/>
    </source>
</evidence>
<reference evidence="17" key="1">
    <citation type="submission" date="2020-07" db="EMBL/GenBank/DDBJ databases">
        <title>Genome sequence and genetic diversity analysis of an under-domesticated orphan crop, white fonio (Digitaria exilis).</title>
        <authorList>
            <person name="Bennetzen J.L."/>
            <person name="Chen S."/>
            <person name="Ma X."/>
            <person name="Wang X."/>
            <person name="Yssel A.E.J."/>
            <person name="Chaluvadi S.R."/>
            <person name="Johnson M."/>
            <person name="Gangashetty P."/>
            <person name="Hamidou F."/>
            <person name="Sanogo M.D."/>
            <person name="Zwaenepoel A."/>
            <person name="Wallace J."/>
            <person name="Van De Peer Y."/>
            <person name="Van Deynze A."/>
        </authorList>
    </citation>
    <scope>NUCLEOTIDE SEQUENCE</scope>
    <source>
        <tissue evidence="17">Leaves</tissue>
    </source>
</reference>